<evidence type="ECO:0000313" key="6">
    <source>
        <dbReference type="EMBL" id="XBP95791.1"/>
    </source>
</evidence>
<dbReference type="Gene3D" id="1.10.10.60">
    <property type="entry name" value="Homeodomain-like"/>
    <property type="match status" value="1"/>
</dbReference>
<dbReference type="SUPFAM" id="SSF46689">
    <property type="entry name" value="Homeodomain-like"/>
    <property type="match status" value="1"/>
</dbReference>
<evidence type="ECO:0000313" key="7">
    <source>
        <dbReference type="EMBL" id="XCH76495.1"/>
    </source>
</evidence>
<dbReference type="InterPro" id="IPR001647">
    <property type="entry name" value="HTH_TetR"/>
</dbReference>
<evidence type="ECO:0000256" key="2">
    <source>
        <dbReference type="ARBA" id="ARBA00023125"/>
    </source>
</evidence>
<dbReference type="PANTHER" id="PTHR30055:SF149">
    <property type="entry name" value="TETR-FAMILY TRANSCRIPTIONAL REGULATOR"/>
    <property type="match status" value="1"/>
</dbReference>
<keyword evidence="3" id="KW-0804">Transcription</keyword>
<dbReference type="Gene3D" id="1.10.357.10">
    <property type="entry name" value="Tetracycline Repressor, domain 2"/>
    <property type="match status" value="1"/>
</dbReference>
<dbReference type="EMBL" id="CP157762">
    <property type="protein sequence ID" value="XBP95791.1"/>
    <property type="molecule type" value="Genomic_DNA"/>
</dbReference>
<reference evidence="6" key="1">
    <citation type="submission" date="2024-01" db="EMBL/GenBank/DDBJ databases">
        <title>The genome sequence of Micromonospora mangrovi CCTCC AA 2012012.</title>
        <authorList>
            <person name="Gao J."/>
        </authorList>
    </citation>
    <scope>NUCLEOTIDE SEQUENCE</scope>
    <source>
        <strain evidence="6">CCTCC AA 2012012</strain>
    </source>
</reference>
<dbReference type="Pfam" id="PF16859">
    <property type="entry name" value="TetR_C_11"/>
    <property type="match status" value="1"/>
</dbReference>
<dbReference type="EMBL" id="CP159342">
    <property type="protein sequence ID" value="XCH76495.1"/>
    <property type="molecule type" value="Genomic_DNA"/>
</dbReference>
<reference evidence="7" key="2">
    <citation type="submission" date="2024-06" db="EMBL/GenBank/DDBJ databases">
        <title>Micromonospora mangrovi CCTCC AA 2012012 genome sequences.</title>
        <authorList>
            <person name="Gao J."/>
        </authorList>
    </citation>
    <scope>NUCLEOTIDE SEQUENCE</scope>
    <source>
        <strain evidence="7">CCTCC AA 2012012</strain>
    </source>
</reference>
<protein>
    <submittedName>
        <fullName evidence="7">TetR/AcrR family transcriptional regulator</fullName>
    </submittedName>
</protein>
<dbReference type="GO" id="GO:0003700">
    <property type="term" value="F:DNA-binding transcription factor activity"/>
    <property type="evidence" value="ECO:0007669"/>
    <property type="project" value="TreeGrafter"/>
</dbReference>
<dbReference type="PROSITE" id="PS50977">
    <property type="entry name" value="HTH_TETR_2"/>
    <property type="match status" value="1"/>
</dbReference>
<evidence type="ECO:0000256" key="1">
    <source>
        <dbReference type="ARBA" id="ARBA00023015"/>
    </source>
</evidence>
<proteinExistence type="predicted"/>
<name>A0AAU8HJ37_9ACTN</name>
<feature type="DNA-binding region" description="H-T-H motif" evidence="4">
    <location>
        <begin position="38"/>
        <end position="57"/>
    </location>
</feature>
<evidence type="ECO:0000259" key="5">
    <source>
        <dbReference type="PROSITE" id="PS50977"/>
    </source>
</evidence>
<keyword evidence="1" id="KW-0805">Transcription regulation</keyword>
<evidence type="ECO:0000256" key="3">
    <source>
        <dbReference type="ARBA" id="ARBA00023163"/>
    </source>
</evidence>
<accession>A0AAU8HJ37</accession>
<dbReference type="PRINTS" id="PR00455">
    <property type="entry name" value="HTHTETR"/>
</dbReference>
<dbReference type="InterPro" id="IPR050109">
    <property type="entry name" value="HTH-type_TetR-like_transc_reg"/>
</dbReference>
<dbReference type="InterPro" id="IPR009057">
    <property type="entry name" value="Homeodomain-like_sf"/>
</dbReference>
<keyword evidence="2 4" id="KW-0238">DNA-binding</keyword>
<dbReference type="Pfam" id="PF00440">
    <property type="entry name" value="TetR_N"/>
    <property type="match status" value="1"/>
</dbReference>
<dbReference type="GO" id="GO:0000976">
    <property type="term" value="F:transcription cis-regulatory region binding"/>
    <property type="evidence" value="ECO:0007669"/>
    <property type="project" value="TreeGrafter"/>
</dbReference>
<dbReference type="InterPro" id="IPR011075">
    <property type="entry name" value="TetR_C"/>
</dbReference>
<evidence type="ECO:0000256" key="4">
    <source>
        <dbReference type="PROSITE-ProRule" id="PRU00335"/>
    </source>
</evidence>
<dbReference type="RefSeq" id="WP_350936933.1">
    <property type="nucleotide sequence ID" value="NZ_CP157762.1"/>
</dbReference>
<organism evidence="7">
    <name type="scientific">Micromonospora sp. CCTCC AA 2012012</name>
    <dbReference type="NCBI Taxonomy" id="3111921"/>
    <lineage>
        <taxon>Bacteria</taxon>
        <taxon>Bacillati</taxon>
        <taxon>Actinomycetota</taxon>
        <taxon>Actinomycetes</taxon>
        <taxon>Micromonosporales</taxon>
        <taxon>Micromonosporaceae</taxon>
        <taxon>Micromonospora</taxon>
    </lineage>
</organism>
<dbReference type="AlphaFoldDB" id="A0AAU8HJ37"/>
<dbReference type="PROSITE" id="PS01081">
    <property type="entry name" value="HTH_TETR_1"/>
    <property type="match status" value="1"/>
</dbReference>
<dbReference type="InterPro" id="IPR036271">
    <property type="entry name" value="Tet_transcr_reg_TetR-rel_C_sf"/>
</dbReference>
<gene>
    <name evidence="7" type="ORF">ABUL08_10495</name>
    <name evidence="6" type="ORF">VK199_10445</name>
</gene>
<sequence length="199" mass="21666">MRAEQRGGLDQATAADRNPELMTTVIDLLREVGYDRMTIDAVATRARVSKATIYRHWPGKAELVAAALRHRHVAVHTPADTGSLRGDLIELLRTTAAICIADGDLMQALTFAMRSSPELAHLIRQQVMPAGQVGSVAVVVRAAARGEIPAEAGERHLFHDLAPAMVMSRLLAHGLPVDDAFLVQLVDQVLLPVLRYRSD</sequence>
<feature type="domain" description="HTH tetR-type" evidence="5">
    <location>
        <begin position="15"/>
        <end position="75"/>
    </location>
</feature>
<dbReference type="InterPro" id="IPR023772">
    <property type="entry name" value="DNA-bd_HTH_TetR-type_CS"/>
</dbReference>
<dbReference type="PANTHER" id="PTHR30055">
    <property type="entry name" value="HTH-TYPE TRANSCRIPTIONAL REGULATOR RUTR"/>
    <property type="match status" value="1"/>
</dbReference>
<dbReference type="SUPFAM" id="SSF48498">
    <property type="entry name" value="Tetracyclin repressor-like, C-terminal domain"/>
    <property type="match status" value="1"/>
</dbReference>